<dbReference type="OMA" id="CCSRACA"/>
<dbReference type="AlphaFoldDB" id="W3WUK0"/>
<dbReference type="OrthoDB" id="4738706at2759"/>
<keyword evidence="3" id="KW-1185">Reference proteome</keyword>
<dbReference type="PANTHER" id="PTHR38166:SF1">
    <property type="entry name" value="C2H2-TYPE DOMAIN-CONTAINING PROTEIN"/>
    <property type="match status" value="1"/>
</dbReference>
<accession>W3WUK0</accession>
<organism evidence="2 3">
    <name type="scientific">Pestalotiopsis fici (strain W106-1 / CGMCC3.15140)</name>
    <dbReference type="NCBI Taxonomy" id="1229662"/>
    <lineage>
        <taxon>Eukaryota</taxon>
        <taxon>Fungi</taxon>
        <taxon>Dikarya</taxon>
        <taxon>Ascomycota</taxon>
        <taxon>Pezizomycotina</taxon>
        <taxon>Sordariomycetes</taxon>
        <taxon>Xylariomycetidae</taxon>
        <taxon>Amphisphaeriales</taxon>
        <taxon>Sporocadaceae</taxon>
        <taxon>Pestalotiopsis</taxon>
    </lineage>
</organism>
<dbReference type="EMBL" id="KI912116">
    <property type="protein sequence ID" value="ETS77484.1"/>
    <property type="molecule type" value="Genomic_DNA"/>
</dbReference>
<evidence type="ECO:0000313" key="2">
    <source>
        <dbReference type="EMBL" id="ETS77484.1"/>
    </source>
</evidence>
<dbReference type="PANTHER" id="PTHR38166">
    <property type="entry name" value="C2H2-TYPE DOMAIN-CONTAINING PROTEIN-RELATED"/>
    <property type="match status" value="1"/>
</dbReference>
<evidence type="ECO:0008006" key="4">
    <source>
        <dbReference type="Google" id="ProtNLM"/>
    </source>
</evidence>
<feature type="compositionally biased region" description="Basic and acidic residues" evidence="1">
    <location>
        <begin position="113"/>
        <end position="123"/>
    </location>
</feature>
<proteinExistence type="predicted"/>
<dbReference type="InParanoid" id="W3WUK0"/>
<dbReference type="RefSeq" id="XP_007838130.1">
    <property type="nucleotide sequence ID" value="XM_007839939.1"/>
</dbReference>
<feature type="region of interest" description="Disordered" evidence="1">
    <location>
        <begin position="64"/>
        <end position="127"/>
    </location>
</feature>
<protein>
    <recommendedName>
        <fullName evidence="4">C2H2-type domain-containing protein</fullName>
    </recommendedName>
</protein>
<evidence type="ECO:0000313" key="3">
    <source>
        <dbReference type="Proteomes" id="UP000030651"/>
    </source>
</evidence>
<dbReference type="KEGG" id="pfy:PFICI_11358"/>
<dbReference type="HOGENOM" id="CLU_866294_0_0_1"/>
<feature type="compositionally biased region" description="Low complexity" evidence="1">
    <location>
        <begin position="73"/>
        <end position="91"/>
    </location>
</feature>
<dbReference type="Proteomes" id="UP000030651">
    <property type="component" value="Unassembled WGS sequence"/>
</dbReference>
<sequence>MEKQKSATAAKKTASRQSDSKGHNIRPPNQYIAVKRQEAIEAVMSAFNMWLHKQLSVVSCAVEATDGSDPTPSGSNTRDSSTSKSSGTSGRSRSKRQLSDDGDDKNGASEGGDGDKHDGDRGGNKRAKKDVGAKLFACPFYQHDPTLACCSRACAGPGWPSIHRLKRQYRLTPTDLREHLTRVHRLPKYTCPRCCDPMDDQSKLNDHPRSDTPCEKRDVTRMQGINDAQDKKLRECRKTTGTLTEEQKWLDIYMILFPEANPKALPSPYYSRGHLGNSAKSAAQWKKMKKHIEEKLPLAVRTRVEQRFAGAQVSNSLSPTH</sequence>
<gene>
    <name evidence="2" type="ORF">PFICI_11358</name>
</gene>
<reference evidence="3" key="1">
    <citation type="journal article" date="2015" name="BMC Genomics">
        <title>Genomic and transcriptomic analysis of the endophytic fungus Pestalotiopsis fici reveals its lifestyle and high potential for synthesis of natural products.</title>
        <authorList>
            <person name="Wang X."/>
            <person name="Zhang X."/>
            <person name="Liu L."/>
            <person name="Xiang M."/>
            <person name="Wang W."/>
            <person name="Sun X."/>
            <person name="Che Y."/>
            <person name="Guo L."/>
            <person name="Liu G."/>
            <person name="Guo L."/>
            <person name="Wang C."/>
            <person name="Yin W.B."/>
            <person name="Stadler M."/>
            <person name="Zhang X."/>
            <person name="Liu X."/>
        </authorList>
    </citation>
    <scope>NUCLEOTIDE SEQUENCE [LARGE SCALE GENOMIC DNA]</scope>
    <source>
        <strain evidence="3">W106-1 / CGMCC3.15140</strain>
    </source>
</reference>
<name>W3WUK0_PESFW</name>
<feature type="region of interest" description="Disordered" evidence="1">
    <location>
        <begin position="1"/>
        <end position="30"/>
    </location>
</feature>
<feature type="compositionally biased region" description="Low complexity" evidence="1">
    <location>
        <begin position="1"/>
        <end position="12"/>
    </location>
</feature>
<dbReference type="eggNOG" id="ENOG502SAWK">
    <property type="taxonomic scope" value="Eukaryota"/>
</dbReference>
<evidence type="ECO:0000256" key="1">
    <source>
        <dbReference type="SAM" id="MobiDB-lite"/>
    </source>
</evidence>
<dbReference type="GeneID" id="19276371"/>